<dbReference type="Pfam" id="PF08352">
    <property type="entry name" value="oligo_HPY"/>
    <property type="match status" value="1"/>
</dbReference>
<dbReference type="SUPFAM" id="SSF52540">
    <property type="entry name" value="P-loop containing nucleoside triphosphate hydrolases"/>
    <property type="match status" value="1"/>
</dbReference>
<dbReference type="GO" id="GO:0005524">
    <property type="term" value="F:ATP binding"/>
    <property type="evidence" value="ECO:0007669"/>
    <property type="project" value="UniProtKB-KW"/>
</dbReference>
<dbReference type="InterPro" id="IPR027417">
    <property type="entry name" value="P-loop_NTPase"/>
</dbReference>
<keyword evidence="10" id="KW-1185">Reference proteome</keyword>
<evidence type="ECO:0000256" key="1">
    <source>
        <dbReference type="ARBA" id="ARBA00004417"/>
    </source>
</evidence>
<keyword evidence="3" id="KW-0813">Transport</keyword>
<keyword evidence="6 9" id="KW-0067">ATP-binding</keyword>
<dbReference type="PANTHER" id="PTHR43297">
    <property type="entry name" value="OLIGOPEPTIDE TRANSPORT ATP-BINDING PROTEIN APPD"/>
    <property type="match status" value="1"/>
</dbReference>
<evidence type="ECO:0000256" key="7">
    <source>
        <dbReference type="ARBA" id="ARBA00023136"/>
    </source>
</evidence>
<proteinExistence type="inferred from homology"/>
<evidence type="ECO:0000256" key="4">
    <source>
        <dbReference type="ARBA" id="ARBA00022475"/>
    </source>
</evidence>
<dbReference type="InterPro" id="IPR003593">
    <property type="entry name" value="AAA+_ATPase"/>
</dbReference>
<keyword evidence="5" id="KW-0547">Nucleotide-binding</keyword>
<evidence type="ECO:0000259" key="8">
    <source>
        <dbReference type="PROSITE" id="PS50893"/>
    </source>
</evidence>
<dbReference type="Proteomes" id="UP001597371">
    <property type="component" value="Unassembled WGS sequence"/>
</dbReference>
<evidence type="ECO:0000313" key="10">
    <source>
        <dbReference type="Proteomes" id="UP001597371"/>
    </source>
</evidence>
<dbReference type="Pfam" id="PF00005">
    <property type="entry name" value="ABC_tran"/>
    <property type="match status" value="1"/>
</dbReference>
<keyword evidence="7" id="KW-0472">Membrane</keyword>
<dbReference type="PROSITE" id="PS50893">
    <property type="entry name" value="ABC_TRANSPORTER_2"/>
    <property type="match status" value="1"/>
</dbReference>
<organism evidence="9 10">
    <name type="scientific">Aureimonas populi</name>
    <dbReference type="NCBI Taxonomy" id="1701758"/>
    <lineage>
        <taxon>Bacteria</taxon>
        <taxon>Pseudomonadati</taxon>
        <taxon>Pseudomonadota</taxon>
        <taxon>Alphaproteobacteria</taxon>
        <taxon>Hyphomicrobiales</taxon>
        <taxon>Aurantimonadaceae</taxon>
        <taxon>Aureimonas</taxon>
    </lineage>
</organism>
<accession>A0ABW5CQR2</accession>
<keyword evidence="4" id="KW-1003">Cell membrane</keyword>
<dbReference type="InterPro" id="IPR050388">
    <property type="entry name" value="ABC_Ni/Peptide_Import"/>
</dbReference>
<comment type="similarity">
    <text evidence="2">Belongs to the ABC transporter superfamily.</text>
</comment>
<evidence type="ECO:0000256" key="3">
    <source>
        <dbReference type="ARBA" id="ARBA00022448"/>
    </source>
</evidence>
<evidence type="ECO:0000256" key="5">
    <source>
        <dbReference type="ARBA" id="ARBA00022741"/>
    </source>
</evidence>
<reference evidence="10" key="1">
    <citation type="journal article" date="2019" name="Int. J. Syst. Evol. Microbiol.">
        <title>The Global Catalogue of Microorganisms (GCM) 10K type strain sequencing project: providing services to taxonomists for standard genome sequencing and annotation.</title>
        <authorList>
            <consortium name="The Broad Institute Genomics Platform"/>
            <consortium name="The Broad Institute Genome Sequencing Center for Infectious Disease"/>
            <person name="Wu L."/>
            <person name="Ma J."/>
        </authorList>
    </citation>
    <scope>NUCLEOTIDE SEQUENCE [LARGE SCALE GENOMIC DNA]</scope>
    <source>
        <strain evidence="10">ZS-35-S2</strain>
    </source>
</reference>
<dbReference type="PROSITE" id="PS00211">
    <property type="entry name" value="ABC_TRANSPORTER_1"/>
    <property type="match status" value="1"/>
</dbReference>
<dbReference type="InterPro" id="IPR003439">
    <property type="entry name" value="ABC_transporter-like_ATP-bd"/>
</dbReference>
<comment type="subcellular location">
    <subcellularLocation>
        <location evidence="1">Cell inner membrane</location>
        <topology evidence="1">Peripheral membrane protein</topology>
    </subcellularLocation>
</comment>
<evidence type="ECO:0000256" key="6">
    <source>
        <dbReference type="ARBA" id="ARBA00022840"/>
    </source>
</evidence>
<feature type="domain" description="ABC transporter" evidence="8">
    <location>
        <begin position="14"/>
        <end position="262"/>
    </location>
</feature>
<dbReference type="InterPro" id="IPR013563">
    <property type="entry name" value="Oligopep_ABC_C"/>
</dbReference>
<name>A0ABW5CQR2_9HYPH</name>
<dbReference type="RefSeq" id="WP_209738740.1">
    <property type="nucleotide sequence ID" value="NZ_CP072611.1"/>
</dbReference>
<dbReference type="CDD" id="cd03257">
    <property type="entry name" value="ABC_NikE_OppD_transporters"/>
    <property type="match status" value="1"/>
</dbReference>
<evidence type="ECO:0000256" key="2">
    <source>
        <dbReference type="ARBA" id="ARBA00005417"/>
    </source>
</evidence>
<evidence type="ECO:0000313" key="9">
    <source>
        <dbReference type="EMBL" id="MFD2239133.1"/>
    </source>
</evidence>
<dbReference type="SMART" id="SM00382">
    <property type="entry name" value="AAA"/>
    <property type="match status" value="1"/>
</dbReference>
<dbReference type="Gene3D" id="3.40.50.300">
    <property type="entry name" value="P-loop containing nucleotide triphosphate hydrolases"/>
    <property type="match status" value="1"/>
</dbReference>
<gene>
    <name evidence="9" type="ORF">ACFSKQ_16915</name>
</gene>
<dbReference type="EMBL" id="JBHUIJ010000027">
    <property type="protein sequence ID" value="MFD2239133.1"/>
    <property type="molecule type" value="Genomic_DNA"/>
</dbReference>
<dbReference type="InterPro" id="IPR017871">
    <property type="entry name" value="ABC_transporter-like_CS"/>
</dbReference>
<sequence>MSPAASEREPLLDVRDFSLSFSAAAPVDLIDGISFSVRRGETLCIVGESGCGKSVTSLALMGLLQTPPARIRSGTARFEGRDLFAMKERERADLRGNEIAMIFQEPMTSLNPAFTVGHQLAEGIMRHRSLSRRQARAEALKMLEWVRIPAPEKRLDAFPHQLSGGMRQRVMIAMALANRPKLLIADEPTTALDVTIQAQILSLVSKLQRETGTAMILITHDLGVVAEVADQVAVMYAGRIVEQGPVAAIFDDPQHPYTIGLLGSMPSLGRREGALATIEGSVPPLDAMPKGCRFVERCPFGDARCAEEAPPLRPLGPGHGAACWYAPLELSFGAAA</sequence>
<dbReference type="NCBIfam" id="TIGR01727">
    <property type="entry name" value="oligo_HPY"/>
    <property type="match status" value="1"/>
</dbReference>
<protein>
    <submittedName>
        <fullName evidence="9">ABC transporter ATP-binding protein</fullName>
    </submittedName>
</protein>
<comment type="caution">
    <text evidence="9">The sequence shown here is derived from an EMBL/GenBank/DDBJ whole genome shotgun (WGS) entry which is preliminary data.</text>
</comment>
<dbReference type="PANTHER" id="PTHR43297:SF2">
    <property type="entry name" value="DIPEPTIDE TRANSPORT ATP-BINDING PROTEIN DPPD"/>
    <property type="match status" value="1"/>
</dbReference>